<sequence>MAAQQKKNVWAFRFTTLSLVLIPVAVGINYVGKLFAAALKLPLWLDSIGTVLAGMLAGPWIGAISGAVNNIIFGITADPVSFWYLITSIVIGLLVGYLAMTGWIRDFPRAVVLGLIVALAAAVVSTPINVILWEGTTGNVWGDALYTVLRNGGTPVWIASFIDELVVDLLDKVATVIISFLIFKALPQRLVGLFAGEGQVEKL</sequence>
<feature type="transmembrane region" description="Helical" evidence="1">
    <location>
        <begin position="111"/>
        <end position="133"/>
    </location>
</feature>
<evidence type="ECO:0000313" key="2">
    <source>
        <dbReference type="EMBL" id="MBY6278051.1"/>
    </source>
</evidence>
<organism evidence="3 4">
    <name type="scientific">Symbiobacterium thermophilum</name>
    <dbReference type="NCBI Taxonomy" id="2734"/>
    <lineage>
        <taxon>Bacteria</taxon>
        <taxon>Bacillati</taxon>
        <taxon>Bacillota</taxon>
        <taxon>Clostridia</taxon>
        <taxon>Eubacteriales</taxon>
        <taxon>Symbiobacteriaceae</taxon>
        <taxon>Symbiobacterium</taxon>
    </lineage>
</organism>
<reference evidence="3" key="2">
    <citation type="submission" date="2016-04" db="EMBL/GenBank/DDBJ databases">
        <authorList>
            <person name="Evans L.H."/>
            <person name="Alamgir A."/>
            <person name="Owens N."/>
            <person name="Weber N.D."/>
            <person name="Virtaneva K."/>
            <person name="Barbian K."/>
            <person name="Babar A."/>
            <person name="Rosenke K."/>
        </authorList>
    </citation>
    <scope>NUCLEOTIDE SEQUENCE [LARGE SCALE GENOMIC DNA]</scope>
    <source>
        <strain evidence="3">G2</strain>
    </source>
</reference>
<evidence type="ECO:0000256" key="1">
    <source>
        <dbReference type="SAM" id="Phobius"/>
    </source>
</evidence>
<dbReference type="Gene3D" id="1.10.1760.20">
    <property type="match status" value="1"/>
</dbReference>
<keyword evidence="1" id="KW-1133">Transmembrane helix</keyword>
<accession>A0A1Y2T946</accession>
<reference evidence="4" key="1">
    <citation type="submission" date="2016-04" db="EMBL/GenBank/DDBJ databases">
        <authorList>
            <person name="Antunes L.P."/>
            <person name="Martins L.F."/>
            <person name="Pereira R.V."/>
            <person name="Thomas A.M."/>
            <person name="Barbosa D."/>
            <person name="Nascimento L."/>
            <person name="Silva G.M."/>
            <person name="Condomitti G.W."/>
            <person name="Digiampietri L.A."/>
            <person name="Lombardi K.C."/>
            <person name="Ramos P.L."/>
            <person name="Quaggio R.B."/>
            <person name="Oliveira J.C."/>
            <person name="Pascon R.C."/>
            <person name="Cruz J.B."/>
            <person name="Silva A.M."/>
            <person name="Setubal J.C."/>
        </authorList>
    </citation>
    <scope>NUCLEOTIDE SEQUENCE [LARGE SCALE GENOMIC DNA]</scope>
</reference>
<keyword evidence="1" id="KW-0812">Transmembrane</keyword>
<feature type="transmembrane region" description="Helical" evidence="1">
    <location>
        <begin position="12"/>
        <end position="31"/>
    </location>
</feature>
<evidence type="ECO:0000313" key="4">
    <source>
        <dbReference type="Proteomes" id="UP000194267"/>
    </source>
</evidence>
<dbReference type="EMBL" id="PIUK01000324">
    <property type="protein sequence ID" value="MBY6278051.1"/>
    <property type="molecule type" value="Genomic_DNA"/>
</dbReference>
<proteinExistence type="predicted"/>
<dbReference type="EMBL" id="LWLV01000012">
    <property type="protein sequence ID" value="OTA42286.1"/>
    <property type="molecule type" value="Genomic_DNA"/>
</dbReference>
<dbReference type="Proteomes" id="UP000732377">
    <property type="component" value="Unassembled WGS sequence"/>
</dbReference>
<protein>
    <submittedName>
        <fullName evidence="2">ECF transporter S component</fullName>
    </submittedName>
</protein>
<feature type="transmembrane region" description="Helical" evidence="1">
    <location>
        <begin position="43"/>
        <end position="62"/>
    </location>
</feature>
<reference evidence="2" key="3">
    <citation type="submission" date="2017-11" db="EMBL/GenBank/DDBJ databases">
        <title>Three new genomes from thermophilic consortium.</title>
        <authorList>
            <person name="Quaggio R."/>
            <person name="Amgarten D."/>
            <person name="Setubal J.C."/>
        </authorList>
    </citation>
    <scope>NUCLEOTIDE SEQUENCE</scope>
    <source>
        <strain evidence="2">ZCTH01-B2</strain>
    </source>
</reference>
<feature type="transmembrane region" description="Helical" evidence="1">
    <location>
        <begin position="82"/>
        <end position="104"/>
    </location>
</feature>
<dbReference type="Proteomes" id="UP000194267">
    <property type="component" value="Unassembled WGS sequence"/>
</dbReference>
<gene>
    <name evidence="3" type="ORF">A6D92_00315</name>
    <name evidence="2" type="ORF">CWE10_18095</name>
</gene>
<dbReference type="RefSeq" id="WP_273381499.1">
    <property type="nucleotide sequence ID" value="NZ_PIUK01000324.1"/>
</dbReference>
<dbReference type="AlphaFoldDB" id="A0A1Y2T946"/>
<name>A0A1Y2T946_SYMTR</name>
<keyword evidence="1" id="KW-0472">Membrane</keyword>
<evidence type="ECO:0000313" key="3">
    <source>
        <dbReference type="EMBL" id="OTA42286.1"/>
    </source>
</evidence>
<comment type="caution">
    <text evidence="3">The sequence shown here is derived from an EMBL/GenBank/DDBJ whole genome shotgun (WGS) entry which is preliminary data.</text>
</comment>